<evidence type="ECO:0000259" key="1">
    <source>
        <dbReference type="Pfam" id="PF01557"/>
    </source>
</evidence>
<dbReference type="InterPro" id="IPR011234">
    <property type="entry name" value="Fumarylacetoacetase-like_C"/>
</dbReference>
<feature type="domain" description="Fumarylacetoacetase N-terminal" evidence="2">
    <location>
        <begin position="2"/>
        <end position="75"/>
    </location>
</feature>
<dbReference type="RefSeq" id="WP_338275107.1">
    <property type="nucleotide sequence ID" value="NZ_AP027266.1"/>
</dbReference>
<dbReference type="EMBL" id="AP027266">
    <property type="protein sequence ID" value="BDW84871.1"/>
    <property type="molecule type" value="Genomic_DNA"/>
</dbReference>
<keyword evidence="4" id="KW-1185">Reference proteome</keyword>
<dbReference type="GO" id="GO:0003824">
    <property type="term" value="F:catalytic activity"/>
    <property type="evidence" value="ECO:0007669"/>
    <property type="project" value="InterPro"/>
</dbReference>
<dbReference type="KEGG" id="rmai:MACH21_10480"/>
<dbReference type="Pfam" id="PF01557">
    <property type="entry name" value="FAA_hydrolase"/>
    <property type="match status" value="1"/>
</dbReference>
<evidence type="ECO:0000313" key="4">
    <source>
        <dbReference type="Proteomes" id="UP001337723"/>
    </source>
</evidence>
<dbReference type="Proteomes" id="UP001337723">
    <property type="component" value="Chromosome"/>
</dbReference>
<dbReference type="InterPro" id="IPR036663">
    <property type="entry name" value="Fumarylacetoacetase_C_sf"/>
</dbReference>
<dbReference type="Gene3D" id="3.90.850.10">
    <property type="entry name" value="Fumarylacetoacetase-like, C-terminal domain"/>
    <property type="match status" value="1"/>
</dbReference>
<dbReference type="PANTHER" id="PTHR43211">
    <property type="entry name" value="FUMARYLACETOACETATE HYDROLASE"/>
    <property type="match status" value="1"/>
</dbReference>
<evidence type="ECO:0000259" key="2">
    <source>
        <dbReference type="Pfam" id="PF18288"/>
    </source>
</evidence>
<feature type="domain" description="Fumarylacetoacetase-like C-terminal" evidence="1">
    <location>
        <begin position="81"/>
        <end position="317"/>
    </location>
</feature>
<organism evidence="3 4">
    <name type="scientific">Roseicyclus marinus</name>
    <dbReference type="NCBI Taxonomy" id="2161673"/>
    <lineage>
        <taxon>Bacteria</taxon>
        <taxon>Pseudomonadati</taxon>
        <taxon>Pseudomonadota</taxon>
        <taxon>Alphaproteobacteria</taxon>
        <taxon>Rhodobacterales</taxon>
        <taxon>Roseobacteraceae</taxon>
        <taxon>Roseicyclus</taxon>
    </lineage>
</organism>
<protein>
    <submittedName>
        <fullName evidence="3">2-keto-4-pentenoate hydratase</fullName>
    </submittedName>
</protein>
<dbReference type="PANTHER" id="PTHR43211:SF1">
    <property type="entry name" value="BLL6422 PROTEIN"/>
    <property type="match status" value="1"/>
</dbReference>
<proteinExistence type="predicted"/>
<gene>
    <name evidence="3" type="ORF">MACH21_10480</name>
</gene>
<reference evidence="3 4" key="1">
    <citation type="submission" date="2023-01" db="EMBL/GenBank/DDBJ databases">
        <title>Complete genome sequence of Roseicyclus marinus strain Dej080120_10.</title>
        <authorList>
            <person name="Ueki S."/>
            <person name="Maruyama F."/>
        </authorList>
    </citation>
    <scope>NUCLEOTIDE SEQUENCE [LARGE SCALE GENOMIC DNA]</scope>
    <source>
        <strain evidence="3 4">Dej080120_10</strain>
    </source>
</reference>
<dbReference type="AlphaFoldDB" id="A0AA48KM89"/>
<dbReference type="SUPFAM" id="SSF56529">
    <property type="entry name" value="FAH"/>
    <property type="match status" value="1"/>
</dbReference>
<sequence>MMRLATLPDGTPDGRLHIVSRDNARCAPAEAAHTLQAALEGWDSLRPLLAAEYDTLNQGGGAPFDPATAMAPLPRAWAWLDGSAFDNHGLLMDEAFGVKAEKIPGKPLMYQGISDRFLAPAADVPLPSEGDGIDFEGEFGVLTSAVPMGTTDTLPKIALLVQINDWSLRKLGAAEMKTRFGWIQAKPACAMAPVALTPDELGPAWAGGRIHLPLQVAWNGATFGNPHGGEMSVGFDALVAHAAYSRHLPAGTVIGSGTVSNAAYRSVGSACIAERRAIEMLDHGDAQTPFLSFGDRVRMECRAADGGPLFGAIDQRVIPA</sequence>
<name>A0AA48KM89_9RHOB</name>
<dbReference type="InterPro" id="IPR041072">
    <property type="entry name" value="FAA_hydro_N"/>
</dbReference>
<dbReference type="Pfam" id="PF18288">
    <property type="entry name" value="FAA_hydro_N_2"/>
    <property type="match status" value="1"/>
</dbReference>
<accession>A0AA48KM89</accession>
<evidence type="ECO:0000313" key="3">
    <source>
        <dbReference type="EMBL" id="BDW84871.1"/>
    </source>
</evidence>